<gene>
    <name evidence="10" type="ORF">GPA22_17085</name>
</gene>
<feature type="chain" id="PRO_5046561231" evidence="8">
    <location>
        <begin position="41"/>
        <end position="178"/>
    </location>
</feature>
<keyword evidence="11" id="KW-1185">Reference proteome</keyword>
<evidence type="ECO:0000256" key="7">
    <source>
        <dbReference type="SAM" id="MobiDB-lite"/>
    </source>
</evidence>
<keyword evidence="3 6" id="KW-0479">Metal-binding</keyword>
<accession>A0ABX1Q3V0</accession>
<evidence type="ECO:0000256" key="4">
    <source>
        <dbReference type="ARBA" id="ARBA00022982"/>
    </source>
</evidence>
<feature type="signal peptide" evidence="8">
    <location>
        <begin position="1"/>
        <end position="40"/>
    </location>
</feature>
<dbReference type="PANTHER" id="PTHR35008:SF4">
    <property type="entry name" value="BLL4482 PROTEIN"/>
    <property type="match status" value="1"/>
</dbReference>
<keyword evidence="8" id="KW-0732">Signal</keyword>
<dbReference type="InterPro" id="IPR008168">
    <property type="entry name" value="Cyt_C_IC"/>
</dbReference>
<organism evidence="10 11">
    <name type="scientific">Aromatoleum toluvorans</name>
    <dbReference type="NCBI Taxonomy" id="92002"/>
    <lineage>
        <taxon>Bacteria</taxon>
        <taxon>Pseudomonadati</taxon>
        <taxon>Pseudomonadota</taxon>
        <taxon>Betaproteobacteria</taxon>
        <taxon>Rhodocyclales</taxon>
        <taxon>Rhodocyclaceae</taxon>
        <taxon>Aromatoleum</taxon>
    </lineage>
</organism>
<keyword evidence="5 6" id="KW-0408">Iron</keyword>
<comment type="caution">
    <text evidence="10">The sequence shown here is derived from an EMBL/GenBank/DDBJ whole genome shotgun (WGS) entry which is preliminary data.</text>
</comment>
<dbReference type="Pfam" id="PF13442">
    <property type="entry name" value="Cytochrome_CBB3"/>
    <property type="match status" value="1"/>
</dbReference>
<dbReference type="EMBL" id="WTVN01000030">
    <property type="protein sequence ID" value="NMG45431.1"/>
    <property type="molecule type" value="Genomic_DNA"/>
</dbReference>
<evidence type="ECO:0000313" key="10">
    <source>
        <dbReference type="EMBL" id="NMG45431.1"/>
    </source>
</evidence>
<dbReference type="PRINTS" id="PR00605">
    <property type="entry name" value="CYTCHROMECIC"/>
</dbReference>
<protein>
    <submittedName>
        <fullName evidence="10">C-type cytochrome</fullName>
    </submittedName>
</protein>
<keyword evidence="2 6" id="KW-0349">Heme</keyword>
<sequence>MQRLTTARCFAAVTARRPGSASVRSFTGAALILFSAAALAVEPGPDTGRRVYHAQCASCHGGRGEGAPDWKQPDDQGEMPAPPHDREGHTWKHADGMLYRIVKNGWRDPFNKTQRLTMPAFGQTLSPAEIRAVIDYLETLWTPEQRRFQEEESRREPYPPEAQRAPGPVPTQPRDKEQ</sequence>
<evidence type="ECO:0000256" key="8">
    <source>
        <dbReference type="SAM" id="SignalP"/>
    </source>
</evidence>
<evidence type="ECO:0000256" key="1">
    <source>
        <dbReference type="ARBA" id="ARBA00022448"/>
    </source>
</evidence>
<evidence type="ECO:0000256" key="2">
    <source>
        <dbReference type="ARBA" id="ARBA00022617"/>
    </source>
</evidence>
<dbReference type="SUPFAM" id="SSF46626">
    <property type="entry name" value="Cytochrome c"/>
    <property type="match status" value="1"/>
</dbReference>
<name>A0ABX1Q3V0_9RHOO</name>
<evidence type="ECO:0000256" key="5">
    <source>
        <dbReference type="ARBA" id="ARBA00023004"/>
    </source>
</evidence>
<keyword evidence="4" id="KW-0249">Electron transport</keyword>
<keyword evidence="1" id="KW-0813">Transport</keyword>
<feature type="compositionally biased region" description="Basic and acidic residues" evidence="7">
    <location>
        <begin position="144"/>
        <end position="158"/>
    </location>
</feature>
<dbReference type="Gene3D" id="1.10.760.10">
    <property type="entry name" value="Cytochrome c-like domain"/>
    <property type="match status" value="1"/>
</dbReference>
<feature type="compositionally biased region" description="Basic and acidic residues" evidence="7">
    <location>
        <begin position="62"/>
        <end position="74"/>
    </location>
</feature>
<reference evidence="10 11" key="1">
    <citation type="submission" date="2019-12" db="EMBL/GenBank/DDBJ databases">
        <title>Comparative genomics gives insights into the taxonomy of the Azoarcus-Aromatoleum group and reveals separate origins of nif in the plant-associated Azoarcus and non-plant-associated Aromatoleum sub-groups.</title>
        <authorList>
            <person name="Lafos M."/>
            <person name="Maluk M."/>
            <person name="Batista M."/>
            <person name="Junghare M."/>
            <person name="Carmona M."/>
            <person name="Faoro H."/>
            <person name="Cruz L.M."/>
            <person name="Battistoni F."/>
            <person name="De Souza E."/>
            <person name="Pedrosa F."/>
            <person name="Chen W.-M."/>
            <person name="Poole P.S."/>
            <person name="Dixon R.A."/>
            <person name="James E.K."/>
        </authorList>
    </citation>
    <scope>NUCLEOTIDE SEQUENCE [LARGE SCALE GENOMIC DNA]</scope>
    <source>
        <strain evidence="10 11">Td21</strain>
    </source>
</reference>
<dbReference type="InterPro" id="IPR036909">
    <property type="entry name" value="Cyt_c-like_dom_sf"/>
</dbReference>
<dbReference type="PANTHER" id="PTHR35008">
    <property type="entry name" value="BLL4482 PROTEIN-RELATED"/>
    <property type="match status" value="1"/>
</dbReference>
<feature type="domain" description="Cytochrome c" evidence="9">
    <location>
        <begin position="43"/>
        <end position="141"/>
    </location>
</feature>
<evidence type="ECO:0000259" key="9">
    <source>
        <dbReference type="PROSITE" id="PS51007"/>
    </source>
</evidence>
<feature type="region of interest" description="Disordered" evidence="7">
    <location>
        <begin position="143"/>
        <end position="178"/>
    </location>
</feature>
<dbReference type="Proteomes" id="UP000623795">
    <property type="component" value="Unassembled WGS sequence"/>
</dbReference>
<feature type="region of interest" description="Disordered" evidence="7">
    <location>
        <begin position="62"/>
        <end position="90"/>
    </location>
</feature>
<proteinExistence type="predicted"/>
<evidence type="ECO:0000256" key="3">
    <source>
        <dbReference type="ARBA" id="ARBA00022723"/>
    </source>
</evidence>
<dbReference type="InterPro" id="IPR051459">
    <property type="entry name" value="Cytochrome_c-type_DH"/>
</dbReference>
<dbReference type="InterPro" id="IPR009056">
    <property type="entry name" value="Cyt_c-like_dom"/>
</dbReference>
<evidence type="ECO:0000313" key="11">
    <source>
        <dbReference type="Proteomes" id="UP000623795"/>
    </source>
</evidence>
<evidence type="ECO:0000256" key="6">
    <source>
        <dbReference type="PROSITE-ProRule" id="PRU00433"/>
    </source>
</evidence>
<dbReference type="PROSITE" id="PS51007">
    <property type="entry name" value="CYTC"/>
    <property type="match status" value="1"/>
</dbReference>